<dbReference type="EMBL" id="JAHUZD010000137">
    <property type="protein sequence ID" value="KAI3403159.2"/>
    <property type="molecule type" value="Genomic_DNA"/>
</dbReference>
<keyword evidence="12 19" id="KW-0175">Coiled coil</keyword>
<evidence type="ECO:0000256" key="18">
    <source>
        <dbReference type="ARBA" id="ARBA00044346"/>
    </source>
</evidence>
<evidence type="ECO:0000313" key="20">
    <source>
        <dbReference type="EMBL" id="KAI3403159.2"/>
    </source>
</evidence>
<evidence type="ECO:0000256" key="14">
    <source>
        <dbReference type="ARBA" id="ARBA00023242"/>
    </source>
</evidence>
<evidence type="ECO:0000256" key="11">
    <source>
        <dbReference type="ARBA" id="ARBA00022838"/>
    </source>
</evidence>
<name>A0AAI9WWW9_9ASCO</name>
<keyword evidence="13" id="KW-0206">Cytoskeleton</keyword>
<keyword evidence="14" id="KW-0539">Nucleus</keyword>
<dbReference type="Pfam" id="PF08657">
    <property type="entry name" value="DASH_Spc34"/>
    <property type="match status" value="2"/>
</dbReference>
<gene>
    <name evidence="20" type="ORF">KGF56_004048</name>
</gene>
<evidence type="ECO:0000256" key="5">
    <source>
        <dbReference type="ARBA" id="ARBA00022454"/>
    </source>
</evidence>
<keyword evidence="6" id="KW-0963">Cytoplasm</keyword>
<evidence type="ECO:0000256" key="2">
    <source>
        <dbReference type="ARBA" id="ARBA00004186"/>
    </source>
</evidence>
<keyword evidence="8" id="KW-0493">Microtubule</keyword>
<feature type="coiled-coil region" evidence="19">
    <location>
        <begin position="161"/>
        <end position="247"/>
    </location>
</feature>
<keyword evidence="15" id="KW-0131">Cell cycle</keyword>
<evidence type="ECO:0000256" key="16">
    <source>
        <dbReference type="ARBA" id="ARBA00023328"/>
    </source>
</evidence>
<evidence type="ECO:0000256" key="15">
    <source>
        <dbReference type="ARBA" id="ARBA00023306"/>
    </source>
</evidence>
<protein>
    <recommendedName>
        <fullName evidence="17">DASH complex subunit SPC34</fullName>
    </recommendedName>
    <alternativeName>
        <fullName evidence="18">Outer kinetochore protein SPC34</fullName>
    </alternativeName>
</protein>
<accession>A0AAI9WWW9</accession>
<evidence type="ECO:0000256" key="4">
    <source>
        <dbReference type="ARBA" id="ARBA00008491"/>
    </source>
</evidence>
<evidence type="ECO:0000256" key="1">
    <source>
        <dbReference type="ARBA" id="ARBA00004123"/>
    </source>
</evidence>
<dbReference type="Proteomes" id="UP001202479">
    <property type="component" value="Unassembled WGS sequence"/>
</dbReference>
<evidence type="ECO:0000256" key="13">
    <source>
        <dbReference type="ARBA" id="ARBA00023212"/>
    </source>
</evidence>
<keyword evidence="10" id="KW-0159">Chromosome partition</keyword>
<evidence type="ECO:0000256" key="9">
    <source>
        <dbReference type="ARBA" id="ARBA00022776"/>
    </source>
</evidence>
<dbReference type="RefSeq" id="XP_049178906.1">
    <property type="nucleotide sequence ID" value="XM_049325446.1"/>
</dbReference>
<evidence type="ECO:0000256" key="6">
    <source>
        <dbReference type="ARBA" id="ARBA00022490"/>
    </source>
</evidence>
<comment type="subcellular location">
    <subcellularLocation>
        <location evidence="3">Chromosome</location>
        <location evidence="3">Centromere</location>
        <location evidence="3">Kinetochore</location>
    </subcellularLocation>
    <subcellularLocation>
        <location evidence="2">Cytoplasm</location>
        <location evidence="2">Cytoskeleton</location>
        <location evidence="2">Spindle</location>
    </subcellularLocation>
    <subcellularLocation>
        <location evidence="1">Nucleus</location>
    </subcellularLocation>
</comment>
<dbReference type="AlphaFoldDB" id="A0AAI9WWW9"/>
<dbReference type="InterPro" id="IPR013966">
    <property type="entry name" value="Spc34"/>
</dbReference>
<dbReference type="GO" id="GO:0008608">
    <property type="term" value="P:attachment of spindle microtubules to kinetochore"/>
    <property type="evidence" value="ECO:0007669"/>
    <property type="project" value="InterPro"/>
</dbReference>
<evidence type="ECO:0000256" key="8">
    <source>
        <dbReference type="ARBA" id="ARBA00022701"/>
    </source>
</evidence>
<sequence>MSLFDQLARLEQATRNIELYEFPNAHMFTNAIVNHPSITSLLKDPSNDEKHLYKIIKSRIPGQVHDISKIERVDGRKRYIEHDYNEESFYDTSYESQEQNHEDPITRLPTLLPPSNSTQQVNLTSSLNNIDNPLQRIERLLSIMTKYPNLIVNYDEVNTKLHQYQQDYNMVINDIDEMENEIEECKNVLKNDYKVAVSPVKKSRETGLLKSEYNDSQDQLIDLDILIQKEEEEVRKLEQEMNNWHNN</sequence>
<evidence type="ECO:0000256" key="10">
    <source>
        <dbReference type="ARBA" id="ARBA00022829"/>
    </source>
</evidence>
<keyword evidence="11" id="KW-0995">Kinetochore</keyword>
<comment type="similarity">
    <text evidence="4">Belongs to the DASH complex SPC34 family.</text>
</comment>
<keyword evidence="5" id="KW-0158">Chromosome</keyword>
<evidence type="ECO:0000256" key="12">
    <source>
        <dbReference type="ARBA" id="ARBA00023054"/>
    </source>
</evidence>
<keyword evidence="21" id="KW-1185">Reference proteome</keyword>
<evidence type="ECO:0000256" key="17">
    <source>
        <dbReference type="ARBA" id="ARBA00044112"/>
    </source>
</evidence>
<dbReference type="GO" id="GO:0042729">
    <property type="term" value="C:DASH complex"/>
    <property type="evidence" value="ECO:0007669"/>
    <property type="project" value="InterPro"/>
</dbReference>
<proteinExistence type="inferred from homology"/>
<organism evidence="20 21">
    <name type="scientific">Candida oxycetoniae</name>
    <dbReference type="NCBI Taxonomy" id="497107"/>
    <lineage>
        <taxon>Eukaryota</taxon>
        <taxon>Fungi</taxon>
        <taxon>Dikarya</taxon>
        <taxon>Ascomycota</taxon>
        <taxon>Saccharomycotina</taxon>
        <taxon>Pichiomycetes</taxon>
        <taxon>Debaryomycetaceae</taxon>
        <taxon>Candida/Lodderomyces clade</taxon>
        <taxon>Candida</taxon>
    </lineage>
</organism>
<evidence type="ECO:0000256" key="3">
    <source>
        <dbReference type="ARBA" id="ARBA00004629"/>
    </source>
</evidence>
<dbReference type="GO" id="GO:0005876">
    <property type="term" value="C:spindle microtubule"/>
    <property type="evidence" value="ECO:0007669"/>
    <property type="project" value="InterPro"/>
</dbReference>
<evidence type="ECO:0000313" key="21">
    <source>
        <dbReference type="Proteomes" id="UP001202479"/>
    </source>
</evidence>
<dbReference type="GO" id="GO:0051301">
    <property type="term" value="P:cell division"/>
    <property type="evidence" value="ECO:0007669"/>
    <property type="project" value="UniProtKB-KW"/>
</dbReference>
<keyword evidence="7" id="KW-0132">Cell division</keyword>
<reference evidence="20" key="1">
    <citation type="journal article" date="2022" name="DNA Res.">
        <title>Genome analysis of five recently described species of the CUG-Ser clade uncovers Candida theae as a new hybrid lineage with pathogenic potential in the Candida parapsilosis species complex.</title>
        <authorList>
            <person name="Mixao V."/>
            <person name="Del Olmo V."/>
            <person name="Hegedusova E."/>
            <person name="Saus E."/>
            <person name="Pryszcz L."/>
            <person name="Cillingova A."/>
            <person name="Nosek J."/>
            <person name="Gabaldon T."/>
        </authorList>
    </citation>
    <scope>NUCLEOTIDE SEQUENCE</scope>
    <source>
        <strain evidence="20">CBS 10844</strain>
    </source>
</reference>
<keyword evidence="9" id="KW-0498">Mitosis</keyword>
<evidence type="ECO:0000256" key="7">
    <source>
        <dbReference type="ARBA" id="ARBA00022618"/>
    </source>
</evidence>
<evidence type="ECO:0000256" key="19">
    <source>
        <dbReference type="SAM" id="Coils"/>
    </source>
</evidence>
<comment type="caution">
    <text evidence="20">The sequence shown here is derived from an EMBL/GenBank/DDBJ whole genome shotgun (WGS) entry which is preliminary data.</text>
</comment>
<dbReference type="GeneID" id="73381663"/>
<keyword evidence="16" id="KW-0137">Centromere</keyword>